<reference evidence="1" key="1">
    <citation type="submission" date="2022-03" db="EMBL/GenBank/DDBJ databases">
        <authorList>
            <person name="Lindestad O."/>
        </authorList>
    </citation>
    <scope>NUCLEOTIDE SEQUENCE</scope>
</reference>
<accession>A0A8S4R303</accession>
<evidence type="ECO:0000313" key="1">
    <source>
        <dbReference type="EMBL" id="CAH2226882.1"/>
    </source>
</evidence>
<feature type="non-terminal residue" evidence="1">
    <location>
        <position position="1"/>
    </location>
</feature>
<evidence type="ECO:0000313" key="2">
    <source>
        <dbReference type="Proteomes" id="UP000838756"/>
    </source>
</evidence>
<keyword evidence="2" id="KW-1185">Reference proteome</keyword>
<comment type="caution">
    <text evidence="1">The sequence shown here is derived from an EMBL/GenBank/DDBJ whole genome shotgun (WGS) entry which is preliminary data.</text>
</comment>
<dbReference type="AlphaFoldDB" id="A0A8S4R303"/>
<dbReference type="Proteomes" id="UP000838756">
    <property type="component" value="Unassembled WGS sequence"/>
</dbReference>
<gene>
    <name evidence="1" type="primary">jg17913</name>
    <name evidence="1" type="ORF">PAEG_LOCUS7541</name>
</gene>
<name>A0A8S4R303_9NEOP</name>
<sequence length="66" mass="7354">LFTLALEVLIQTIAGTVFRTLALALWIGNVDKGVLYELIECPSNRMPRSRRLAVLTVEQRAADGLR</sequence>
<organism evidence="1 2">
    <name type="scientific">Pararge aegeria aegeria</name>
    <dbReference type="NCBI Taxonomy" id="348720"/>
    <lineage>
        <taxon>Eukaryota</taxon>
        <taxon>Metazoa</taxon>
        <taxon>Ecdysozoa</taxon>
        <taxon>Arthropoda</taxon>
        <taxon>Hexapoda</taxon>
        <taxon>Insecta</taxon>
        <taxon>Pterygota</taxon>
        <taxon>Neoptera</taxon>
        <taxon>Endopterygota</taxon>
        <taxon>Lepidoptera</taxon>
        <taxon>Glossata</taxon>
        <taxon>Ditrysia</taxon>
        <taxon>Papilionoidea</taxon>
        <taxon>Nymphalidae</taxon>
        <taxon>Satyrinae</taxon>
        <taxon>Satyrini</taxon>
        <taxon>Parargina</taxon>
        <taxon>Pararge</taxon>
    </lineage>
</organism>
<protein>
    <submittedName>
        <fullName evidence="1">Jg17913 protein</fullName>
    </submittedName>
</protein>
<proteinExistence type="predicted"/>
<dbReference type="EMBL" id="CAKXAJ010022200">
    <property type="protein sequence ID" value="CAH2226882.1"/>
    <property type="molecule type" value="Genomic_DNA"/>
</dbReference>